<organism evidence="4 5">
    <name type="scientific">Qipengyuania vulgaris</name>
    <dbReference type="NCBI Taxonomy" id="291985"/>
    <lineage>
        <taxon>Bacteria</taxon>
        <taxon>Pseudomonadati</taxon>
        <taxon>Pseudomonadota</taxon>
        <taxon>Alphaproteobacteria</taxon>
        <taxon>Sphingomonadales</taxon>
        <taxon>Erythrobacteraceae</taxon>
        <taxon>Qipengyuania</taxon>
    </lineage>
</organism>
<dbReference type="InterPro" id="IPR016032">
    <property type="entry name" value="Sig_transdc_resp-reg_C-effctor"/>
</dbReference>
<evidence type="ECO:0000256" key="1">
    <source>
        <dbReference type="ARBA" id="ARBA00023125"/>
    </source>
</evidence>
<accession>A0A844XU67</accession>
<sequence length="558" mass="62472">MRSAKEAVSFPLPTILERSSFQVGTLHVDPSRNLIESDTDQVVIEPRIMDVLCTLAEHQDEVVTRAELIERNWSVRFGGDESLSRAVSILRKAFNSLGETQFIETIPKRGYRLLQPVRGLPTSGEETSARMVDSRAFLDEASSPTLPPNFSVAVTPVRCVSGRSDERLAADIGHALVEMLARTPHLWVAAYATNFGDKLEEVEPRELGRHLNVHYLVTGSLERDGGRIRLRIELIDAITNAFILSWKFEKSANHFKADLEKFILDLSTPIVSEIQISQASSAHLLQKKDRDAYEIIQSTEMLRTVYCEGRAREIVAHLEHLLEREPENALAHSSLAVQLAQNVVSAWSDVPTEDLAKANSHITKALKIAPRDADVEASAGIVAFMAGKGEQASYFLKRSLQKNPNNPHALAVLGFQLGVRNADSEGIDMIRAAEKRAPNHPRYPIWAHYRASCLMAAGFPEEAIAAQRQAIERNPNYHLNYILLATSMVVLNRPEEARAAITTALDNARRYSLEDWMRLLEAFPQLYQTQMSSSELFEKCRNVWPTEAKSDQADRDYG</sequence>
<dbReference type="CDD" id="cd00383">
    <property type="entry name" value="trans_reg_C"/>
    <property type="match status" value="1"/>
</dbReference>
<dbReference type="GO" id="GO:0006355">
    <property type="term" value="P:regulation of DNA-templated transcription"/>
    <property type="evidence" value="ECO:0007669"/>
    <property type="project" value="InterPro"/>
</dbReference>
<dbReference type="InterPro" id="IPR036388">
    <property type="entry name" value="WH-like_DNA-bd_sf"/>
</dbReference>
<reference evidence="4 5" key="1">
    <citation type="submission" date="2019-12" db="EMBL/GenBank/DDBJ databases">
        <title>Genomic-based taxomic classification of the family Erythrobacteraceae.</title>
        <authorList>
            <person name="Xu L."/>
        </authorList>
    </citation>
    <scope>NUCLEOTIDE SEQUENCE [LARGE SCALE GENOMIC DNA]</scope>
    <source>
        <strain evidence="4 5">DSM 17792</strain>
    </source>
</reference>
<dbReference type="SUPFAM" id="SSF48452">
    <property type="entry name" value="TPR-like"/>
    <property type="match status" value="1"/>
</dbReference>
<keyword evidence="5" id="KW-1185">Reference proteome</keyword>
<dbReference type="AlphaFoldDB" id="A0A844XU67"/>
<evidence type="ECO:0000256" key="2">
    <source>
        <dbReference type="PROSITE-ProRule" id="PRU01091"/>
    </source>
</evidence>
<dbReference type="RefSeq" id="WP_237453138.1">
    <property type="nucleotide sequence ID" value="NZ_WTYC01000011.1"/>
</dbReference>
<dbReference type="GO" id="GO:0000160">
    <property type="term" value="P:phosphorelay signal transduction system"/>
    <property type="evidence" value="ECO:0007669"/>
    <property type="project" value="InterPro"/>
</dbReference>
<protein>
    <recommendedName>
        <fullName evidence="3">OmpR/PhoB-type domain-containing protein</fullName>
    </recommendedName>
</protein>
<dbReference type="Gene3D" id="1.25.40.10">
    <property type="entry name" value="Tetratricopeptide repeat domain"/>
    <property type="match status" value="1"/>
</dbReference>
<evidence type="ECO:0000313" key="5">
    <source>
        <dbReference type="Proteomes" id="UP000448199"/>
    </source>
</evidence>
<dbReference type="PANTHER" id="PTHR12558">
    <property type="entry name" value="CELL DIVISION CYCLE 16,23,27"/>
    <property type="match status" value="1"/>
</dbReference>
<name>A0A844XU67_9SPHN</name>
<dbReference type="Proteomes" id="UP000448199">
    <property type="component" value="Unassembled WGS sequence"/>
</dbReference>
<dbReference type="PROSITE" id="PS51755">
    <property type="entry name" value="OMPR_PHOB"/>
    <property type="match status" value="1"/>
</dbReference>
<dbReference type="Gene3D" id="1.10.10.10">
    <property type="entry name" value="Winged helix-like DNA-binding domain superfamily/Winged helix DNA-binding domain"/>
    <property type="match status" value="1"/>
</dbReference>
<dbReference type="SUPFAM" id="SSF46894">
    <property type="entry name" value="C-terminal effector domain of the bipartite response regulators"/>
    <property type="match status" value="1"/>
</dbReference>
<dbReference type="InterPro" id="IPR001867">
    <property type="entry name" value="OmpR/PhoB-type_DNA-bd"/>
</dbReference>
<evidence type="ECO:0000313" key="4">
    <source>
        <dbReference type="EMBL" id="MXO49431.1"/>
    </source>
</evidence>
<dbReference type="PANTHER" id="PTHR12558:SF33">
    <property type="entry name" value="BLL7664 PROTEIN"/>
    <property type="match status" value="1"/>
</dbReference>
<feature type="domain" description="OmpR/PhoB-type" evidence="3">
    <location>
        <begin position="18"/>
        <end position="115"/>
    </location>
</feature>
<gene>
    <name evidence="4" type="ORF">GRI69_14340</name>
</gene>
<dbReference type="Pfam" id="PF00486">
    <property type="entry name" value="Trans_reg_C"/>
    <property type="match status" value="1"/>
</dbReference>
<dbReference type="GO" id="GO:0003677">
    <property type="term" value="F:DNA binding"/>
    <property type="evidence" value="ECO:0007669"/>
    <property type="project" value="UniProtKB-UniRule"/>
</dbReference>
<dbReference type="InterPro" id="IPR011990">
    <property type="entry name" value="TPR-like_helical_dom_sf"/>
</dbReference>
<dbReference type="SMART" id="SM00862">
    <property type="entry name" value="Trans_reg_C"/>
    <property type="match status" value="1"/>
</dbReference>
<comment type="caution">
    <text evidence="4">The sequence shown here is derived from an EMBL/GenBank/DDBJ whole genome shotgun (WGS) entry which is preliminary data.</text>
</comment>
<evidence type="ECO:0000259" key="3">
    <source>
        <dbReference type="PROSITE" id="PS51755"/>
    </source>
</evidence>
<feature type="DNA-binding region" description="OmpR/PhoB-type" evidence="2">
    <location>
        <begin position="18"/>
        <end position="115"/>
    </location>
</feature>
<keyword evidence="1 2" id="KW-0238">DNA-binding</keyword>
<proteinExistence type="predicted"/>
<dbReference type="EMBL" id="WTYC01000011">
    <property type="protein sequence ID" value="MXO49431.1"/>
    <property type="molecule type" value="Genomic_DNA"/>
</dbReference>